<protein>
    <submittedName>
        <fullName evidence="1">Uncharacterized protein</fullName>
    </submittedName>
</protein>
<accession>A0A366M9M2</accession>
<comment type="caution">
    <text evidence="1">The sequence shown here is derived from an EMBL/GenBank/DDBJ whole genome shotgun (WGS) entry which is preliminary data.</text>
</comment>
<gene>
    <name evidence="1" type="ORF">ALNOE001_19630</name>
</gene>
<dbReference type="AlphaFoldDB" id="A0A366M9M2"/>
<evidence type="ECO:0000313" key="1">
    <source>
        <dbReference type="EMBL" id="RBQ22239.1"/>
    </source>
</evidence>
<dbReference type="EMBL" id="NIZT01000070">
    <property type="protein sequence ID" value="RBQ22239.1"/>
    <property type="molecule type" value="Genomic_DNA"/>
</dbReference>
<dbReference type="Proteomes" id="UP000253099">
    <property type="component" value="Unassembled WGS sequence"/>
</dbReference>
<organism evidence="1 2">
    <name type="scientific">Candidatus Methanobinarius endosymbioticus</name>
    <dbReference type="NCBI Taxonomy" id="2006182"/>
    <lineage>
        <taxon>Archaea</taxon>
        <taxon>Methanobacteriati</taxon>
        <taxon>Methanobacteriota</taxon>
        <taxon>Methanomada group</taxon>
        <taxon>Methanobacteria</taxon>
        <taxon>Methanobacteriales</taxon>
        <taxon>Methanobacteriaceae</taxon>
        <taxon>Candidatus Methanobinarius</taxon>
    </lineage>
</organism>
<reference evidence="1 2" key="1">
    <citation type="submission" date="2018-06" db="EMBL/GenBank/DDBJ databases">
        <title>Genomic insight into two independent archaeal endosymbiosis events.</title>
        <authorList>
            <person name="Lind A.E."/>
            <person name="Lewis W.H."/>
            <person name="Spang A."/>
            <person name="Guy L."/>
            <person name="Embley M.T."/>
            <person name="Ettema T.J.G."/>
        </authorList>
    </citation>
    <scope>NUCLEOTIDE SEQUENCE [LARGE SCALE GENOMIC DNA]</scope>
    <source>
        <strain evidence="1">NOE</strain>
    </source>
</reference>
<proteinExistence type="predicted"/>
<evidence type="ECO:0000313" key="2">
    <source>
        <dbReference type="Proteomes" id="UP000253099"/>
    </source>
</evidence>
<name>A0A366M9M2_9EURY</name>
<sequence length="47" mass="5429">MLGLKLPSNVLYEFNDKTNVLRFYIKNLKPGESSGVKFVVQRKMGRI</sequence>
<keyword evidence="2" id="KW-1185">Reference proteome</keyword>